<evidence type="ECO:0000259" key="3">
    <source>
        <dbReference type="Pfam" id="PF01103"/>
    </source>
</evidence>
<evidence type="ECO:0000313" key="6">
    <source>
        <dbReference type="Proteomes" id="UP000235405"/>
    </source>
</evidence>
<evidence type="ECO:0000256" key="2">
    <source>
        <dbReference type="ARBA" id="ARBA00023136"/>
    </source>
</evidence>
<dbReference type="EMBL" id="MCSW01000183">
    <property type="protein sequence ID" value="PMF19905.1"/>
    <property type="molecule type" value="Genomic_DNA"/>
</dbReference>
<dbReference type="Pfam" id="PF17243">
    <property type="entry name" value="POTRA_TamA_1"/>
    <property type="match status" value="1"/>
</dbReference>
<protein>
    <submittedName>
        <fullName evidence="5">Uncharacterized protein</fullName>
    </submittedName>
</protein>
<feature type="domain" description="Bacterial surface antigen (D15)" evidence="3">
    <location>
        <begin position="277"/>
        <end position="582"/>
    </location>
</feature>
<dbReference type="Gene3D" id="3.10.20.310">
    <property type="entry name" value="membrane protein fhac"/>
    <property type="match status" value="3"/>
</dbReference>
<dbReference type="InterPro" id="IPR000184">
    <property type="entry name" value="Bac_surfAg_D15"/>
</dbReference>
<evidence type="ECO:0000313" key="5">
    <source>
        <dbReference type="EMBL" id="PMF19905.1"/>
    </source>
</evidence>
<dbReference type="AlphaFoldDB" id="A0A2N7CCC6"/>
<keyword evidence="2" id="KW-0472">Membrane</keyword>
<evidence type="ECO:0000259" key="4">
    <source>
        <dbReference type="Pfam" id="PF17243"/>
    </source>
</evidence>
<comment type="caution">
    <text evidence="5">The sequence shown here is derived from an EMBL/GenBank/DDBJ whole genome shotgun (WGS) entry which is preliminary data.</text>
</comment>
<accession>A0A2N7CCC6</accession>
<dbReference type="Pfam" id="PF01103">
    <property type="entry name" value="Omp85"/>
    <property type="match status" value="1"/>
</dbReference>
<evidence type="ECO:0000256" key="1">
    <source>
        <dbReference type="ARBA" id="ARBA00004370"/>
    </source>
</evidence>
<gene>
    <name evidence="5" type="ORF">BCV19_12450</name>
</gene>
<reference evidence="6" key="1">
    <citation type="submission" date="2016-07" db="EMBL/GenBank/DDBJ databases">
        <title>Nontailed viruses are major unrecognized killers of bacteria in the ocean.</title>
        <authorList>
            <person name="Kauffman K."/>
            <person name="Hussain F."/>
            <person name="Yang J."/>
            <person name="Arevalo P."/>
            <person name="Brown J."/>
            <person name="Cutler M."/>
            <person name="Kelly L."/>
            <person name="Polz M.F."/>
        </authorList>
    </citation>
    <scope>NUCLEOTIDE SEQUENCE [LARGE SCALE GENOMIC DNA]</scope>
    <source>
        <strain evidence="6">10N.286.54.F3</strain>
    </source>
</reference>
<name>A0A2N7CCC6_VIBSP</name>
<organism evidence="5 6">
    <name type="scientific">Vibrio splendidus</name>
    <dbReference type="NCBI Taxonomy" id="29497"/>
    <lineage>
        <taxon>Bacteria</taxon>
        <taxon>Pseudomonadati</taxon>
        <taxon>Pseudomonadota</taxon>
        <taxon>Gammaproteobacteria</taxon>
        <taxon>Vibrionales</taxon>
        <taxon>Vibrionaceae</taxon>
        <taxon>Vibrio</taxon>
    </lineage>
</organism>
<proteinExistence type="predicted"/>
<feature type="domain" description="TamA POTRA" evidence="4">
    <location>
        <begin position="40"/>
        <end position="107"/>
    </location>
</feature>
<dbReference type="GO" id="GO:0019867">
    <property type="term" value="C:outer membrane"/>
    <property type="evidence" value="ECO:0007669"/>
    <property type="project" value="InterPro"/>
</dbReference>
<sequence>MLITYLGFEQLGKRVKTSIKQTILTASLFIFTQHSSIAAEFKVKGLNKTLTENVELYLEALADVPASQLSKTKLSKRIQDALNPYGYYHPQLDIDLNDSDKVIINVDSGPVMRIAESIVKITGAASLDAEFINILNQSKLGSGLTLSHQEYDQTKRAIFSLAKRKGYFDGRFIESKIEVIPSENIANIHLYFASGPRYKFGSISIPDDGVEPTRIEKIPTFKKGDDFDTIKLGELQSDLSDTLWFRSVVVHSEFNHLDNSLEVPIEIIAEPSSRDIVQVGGGYSTDLGFRASLNWLKPWYNRRGHSFETQTYLSEQEQSLQLGYKIPTEKVTTDYFGIQFESKRIDHRDTKSFSNDLKFERYWQLDSDWQSTIYVKYLHEQYRQASEEEQSQLFLPGISFSQVDRKNDQLELNHRHIYSIEYSDPSLFSDSRLLRLEGNSVVSWDISDEQKLHFRSNVGINIAKSLSDVPSSLRYFAGGDGNLRGYGYESISPRDENGELTGARYMLTAGIEYQHQVYRSIWLGAFLDAGDAFDQQADWKRGTGVSLIWNSQLMPVKLDFAYGLDAPEGDEFRIHFSLGTQF</sequence>
<comment type="subcellular location">
    <subcellularLocation>
        <location evidence="1">Membrane</location>
    </subcellularLocation>
</comment>
<dbReference type="Gene3D" id="2.40.160.50">
    <property type="entry name" value="membrane protein fhac: a member of the omp85/tpsb transporter family"/>
    <property type="match status" value="1"/>
</dbReference>
<dbReference type="Proteomes" id="UP000235405">
    <property type="component" value="Unassembled WGS sequence"/>
</dbReference>
<dbReference type="InterPro" id="IPR035243">
    <property type="entry name" value="TamA_POTRA_Dom_1"/>
</dbReference>